<keyword evidence="1" id="KW-0812">Transmembrane</keyword>
<name>A0ABS5W272_9SPHN</name>
<sequence length="388" mass="39942">MRAALISITGQPRDRGGSALHVAGKSVAERQLEFALAAGCERIIALGSLPDVISLRHAAEDAGAQFLAVGNSHGLLGTIRAADELMVIAPGLLPDERAALPALAKSNVVLVLPASSGVPAGFERIDLERAWAGAAVVPGGLVERLAELPADVEATSALLRVALQARVPDAKLSDQALTDGSWVMVGDGGDTETVGQAWLDRRLKASVSQGLSALLAGKVLRPLAPWFLARKQSFTSLSAGALALLFGAAAASWFGFSSAGLALVVLGALVIQLALGLLPLLDGRFRPPQRRASLFLPAFVDAALLVCSVLAIDGSWLHRLFPPVVLLASLYLRPPEGTPGIVQAMGDRALLAGVFAIAAAFGYAEAAIMVAGLTVIALKTARLGAVHG</sequence>
<evidence type="ECO:0000256" key="1">
    <source>
        <dbReference type="SAM" id="Phobius"/>
    </source>
</evidence>
<evidence type="ECO:0000313" key="2">
    <source>
        <dbReference type="EMBL" id="MBT2133853.1"/>
    </source>
</evidence>
<feature type="transmembrane region" description="Helical" evidence="1">
    <location>
        <begin position="260"/>
        <end position="281"/>
    </location>
</feature>
<keyword evidence="1" id="KW-0472">Membrane</keyword>
<evidence type="ECO:0000313" key="3">
    <source>
        <dbReference type="Proteomes" id="UP000811255"/>
    </source>
</evidence>
<keyword evidence="3" id="KW-1185">Reference proteome</keyword>
<feature type="transmembrane region" description="Helical" evidence="1">
    <location>
        <begin position="234"/>
        <end position="254"/>
    </location>
</feature>
<proteinExistence type="predicted"/>
<feature type="transmembrane region" description="Helical" evidence="1">
    <location>
        <begin position="349"/>
        <end position="378"/>
    </location>
</feature>
<feature type="transmembrane region" description="Helical" evidence="1">
    <location>
        <begin position="293"/>
        <end position="312"/>
    </location>
</feature>
<reference evidence="2 3" key="1">
    <citation type="submission" date="2021-05" db="EMBL/GenBank/DDBJ databases">
        <title>Croceibacterium sp. LX-88 genome sequence.</title>
        <authorList>
            <person name="Luo X."/>
        </authorList>
    </citation>
    <scope>NUCLEOTIDE SEQUENCE [LARGE SCALE GENOMIC DNA]</scope>
    <source>
        <strain evidence="2 3">LX-88</strain>
    </source>
</reference>
<protein>
    <submittedName>
        <fullName evidence="2">Uncharacterized protein</fullName>
    </submittedName>
</protein>
<keyword evidence="1" id="KW-1133">Transmembrane helix</keyword>
<gene>
    <name evidence="2" type="ORF">KK137_05860</name>
</gene>
<dbReference type="RefSeq" id="WP_214535231.1">
    <property type="nucleotide sequence ID" value="NZ_JAHFVK010000001.1"/>
</dbReference>
<dbReference type="EMBL" id="JAHFVK010000001">
    <property type="protein sequence ID" value="MBT2133853.1"/>
    <property type="molecule type" value="Genomic_DNA"/>
</dbReference>
<accession>A0ABS5W272</accession>
<dbReference type="Proteomes" id="UP000811255">
    <property type="component" value="Unassembled WGS sequence"/>
</dbReference>
<comment type="caution">
    <text evidence="2">The sequence shown here is derived from an EMBL/GenBank/DDBJ whole genome shotgun (WGS) entry which is preliminary data.</text>
</comment>
<organism evidence="2 3">
    <name type="scientific">Croceibacterium selenioxidans</name>
    <dbReference type="NCBI Taxonomy" id="2838833"/>
    <lineage>
        <taxon>Bacteria</taxon>
        <taxon>Pseudomonadati</taxon>
        <taxon>Pseudomonadota</taxon>
        <taxon>Alphaproteobacteria</taxon>
        <taxon>Sphingomonadales</taxon>
        <taxon>Erythrobacteraceae</taxon>
        <taxon>Croceibacterium</taxon>
    </lineage>
</organism>